<evidence type="ECO:0000313" key="5">
    <source>
        <dbReference type="EMBL" id="GIL27955.1"/>
    </source>
</evidence>
<dbReference type="Pfam" id="PF00881">
    <property type="entry name" value="Nitroreductase"/>
    <property type="match status" value="1"/>
</dbReference>
<dbReference type="CDD" id="cd02136">
    <property type="entry name" value="PnbA_NfnB-like"/>
    <property type="match status" value="1"/>
</dbReference>
<name>A0A8J4ELA9_9ACTN</name>
<dbReference type="InterPro" id="IPR000415">
    <property type="entry name" value="Nitroreductase-like"/>
</dbReference>
<keyword evidence="6" id="KW-1185">Reference proteome</keyword>
<evidence type="ECO:0000256" key="3">
    <source>
        <dbReference type="ARBA" id="ARBA00023002"/>
    </source>
</evidence>
<evidence type="ECO:0000259" key="4">
    <source>
        <dbReference type="Pfam" id="PF00881"/>
    </source>
</evidence>
<protein>
    <submittedName>
        <fullName evidence="5">Putative nitroreductase</fullName>
    </submittedName>
</protein>
<dbReference type="Gene3D" id="3.40.109.10">
    <property type="entry name" value="NADH Oxidase"/>
    <property type="match status" value="1"/>
</dbReference>
<proteinExistence type="predicted"/>
<keyword evidence="2" id="KW-0288">FMN</keyword>
<feature type="domain" description="Nitroreductase" evidence="4">
    <location>
        <begin position="7"/>
        <end position="196"/>
    </location>
</feature>
<gene>
    <name evidence="5" type="ORF">NUM_32090</name>
</gene>
<evidence type="ECO:0000313" key="6">
    <source>
        <dbReference type="Proteomes" id="UP000614996"/>
    </source>
</evidence>
<dbReference type="PANTHER" id="PTHR23026">
    <property type="entry name" value="NADPH NITROREDUCTASE"/>
    <property type="match status" value="1"/>
</dbReference>
<keyword evidence="3" id="KW-0560">Oxidoreductase</keyword>
<organism evidence="5 6">
    <name type="scientific">Actinocatenispora comari</name>
    <dbReference type="NCBI Taxonomy" id="2807577"/>
    <lineage>
        <taxon>Bacteria</taxon>
        <taxon>Bacillati</taxon>
        <taxon>Actinomycetota</taxon>
        <taxon>Actinomycetes</taxon>
        <taxon>Micromonosporales</taxon>
        <taxon>Micromonosporaceae</taxon>
        <taxon>Actinocatenispora</taxon>
    </lineage>
</organism>
<comment type="caution">
    <text evidence="5">The sequence shown here is derived from an EMBL/GenBank/DDBJ whole genome shotgun (WGS) entry which is preliminary data.</text>
</comment>
<evidence type="ECO:0000256" key="1">
    <source>
        <dbReference type="ARBA" id="ARBA00022630"/>
    </source>
</evidence>
<dbReference type="Proteomes" id="UP000614996">
    <property type="component" value="Unassembled WGS sequence"/>
</dbReference>
<dbReference type="RefSeq" id="WP_207125697.1">
    <property type="nucleotide sequence ID" value="NZ_BOPO01000055.1"/>
</dbReference>
<dbReference type="GO" id="GO:0016491">
    <property type="term" value="F:oxidoreductase activity"/>
    <property type="evidence" value="ECO:0007669"/>
    <property type="project" value="UniProtKB-KW"/>
</dbReference>
<dbReference type="EMBL" id="BOPO01000055">
    <property type="protein sequence ID" value="GIL27955.1"/>
    <property type="molecule type" value="Genomic_DNA"/>
</dbReference>
<reference evidence="6" key="1">
    <citation type="journal article" date="2021" name="Int. J. Syst. Evol. Microbiol.">
        <title>Actinocatenispora comari sp. nov., an endophytic actinomycete isolated from aerial parts of Comarum salesowianum.</title>
        <authorList>
            <person name="Oyunbileg N."/>
            <person name="Iizaka Y."/>
            <person name="Hamada M."/>
            <person name="Davaapurev B.O."/>
            <person name="Fukumoto A."/>
            <person name="Tsetseg B."/>
            <person name="Kato F."/>
            <person name="Tamura T."/>
            <person name="Batkhuu J."/>
            <person name="Anzai Y."/>
        </authorList>
    </citation>
    <scope>NUCLEOTIDE SEQUENCE [LARGE SCALE GENOMIC DNA]</scope>
    <source>
        <strain evidence="6">NUM-2625</strain>
    </source>
</reference>
<sequence>MDVYDAVRTRQSIRRFTDRPVPRAVLQRVLGAAAQAPSGSNLQPWYSCVLSGAALAELTKQVAARVAAGDRGDEPEFPVYPTEITPRQHDRMAVLGERRYGALGIDRDDVPARARARARNWACFGAGTALFCYLDRAAAPPQWADAGMYLQTVMLLLRAEGLHSCAQLAWAEYHRSVAAVVAPPRERLLFCGLSIGSADPAVTHPRIPRAPLAETVTFLE</sequence>
<dbReference type="PANTHER" id="PTHR23026:SF90">
    <property type="entry name" value="IODOTYROSINE DEIODINASE 1"/>
    <property type="match status" value="1"/>
</dbReference>
<dbReference type="InterPro" id="IPR050627">
    <property type="entry name" value="Nitroreductase/BluB"/>
</dbReference>
<dbReference type="InterPro" id="IPR029479">
    <property type="entry name" value="Nitroreductase"/>
</dbReference>
<accession>A0A8J4ELA9</accession>
<dbReference type="SUPFAM" id="SSF55469">
    <property type="entry name" value="FMN-dependent nitroreductase-like"/>
    <property type="match status" value="1"/>
</dbReference>
<dbReference type="AlphaFoldDB" id="A0A8J4ELA9"/>
<evidence type="ECO:0000256" key="2">
    <source>
        <dbReference type="ARBA" id="ARBA00022643"/>
    </source>
</evidence>
<keyword evidence="1" id="KW-0285">Flavoprotein</keyword>